<gene>
    <name evidence="2" type="ORF">P3X46_015070</name>
</gene>
<protein>
    <submittedName>
        <fullName evidence="2">Uncharacterized protein</fullName>
    </submittedName>
</protein>
<comment type="caution">
    <text evidence="2">The sequence shown here is derived from an EMBL/GenBank/DDBJ whole genome shotgun (WGS) entry which is preliminary data.</text>
</comment>
<evidence type="ECO:0000313" key="2">
    <source>
        <dbReference type="EMBL" id="KAJ9171751.1"/>
    </source>
</evidence>
<evidence type="ECO:0000256" key="1">
    <source>
        <dbReference type="SAM" id="MobiDB-lite"/>
    </source>
</evidence>
<feature type="compositionally biased region" description="Basic and acidic residues" evidence="1">
    <location>
        <begin position="303"/>
        <end position="332"/>
    </location>
</feature>
<feature type="region of interest" description="Disordered" evidence="1">
    <location>
        <begin position="1"/>
        <end position="46"/>
    </location>
</feature>
<dbReference type="Pfam" id="PF06273">
    <property type="entry name" value="eIF-4B"/>
    <property type="match status" value="1"/>
</dbReference>
<dbReference type="PANTHER" id="PTHR32091">
    <property type="entry name" value="EUKARYOTIC TRANSLATION INITIATION FACTOR 4B"/>
    <property type="match status" value="1"/>
</dbReference>
<proteinExistence type="predicted"/>
<feature type="compositionally biased region" description="Basic and acidic residues" evidence="1">
    <location>
        <begin position="25"/>
        <end position="38"/>
    </location>
</feature>
<organism evidence="2 3">
    <name type="scientific">Hevea brasiliensis</name>
    <name type="common">Para rubber tree</name>
    <name type="synonym">Siphonia brasiliensis</name>
    <dbReference type="NCBI Taxonomy" id="3981"/>
    <lineage>
        <taxon>Eukaryota</taxon>
        <taxon>Viridiplantae</taxon>
        <taxon>Streptophyta</taxon>
        <taxon>Embryophyta</taxon>
        <taxon>Tracheophyta</taxon>
        <taxon>Spermatophyta</taxon>
        <taxon>Magnoliopsida</taxon>
        <taxon>eudicotyledons</taxon>
        <taxon>Gunneridae</taxon>
        <taxon>Pentapetalae</taxon>
        <taxon>rosids</taxon>
        <taxon>fabids</taxon>
        <taxon>Malpighiales</taxon>
        <taxon>Euphorbiaceae</taxon>
        <taxon>Crotonoideae</taxon>
        <taxon>Micrandreae</taxon>
        <taxon>Hevea</taxon>
    </lineage>
</organism>
<evidence type="ECO:0000313" key="3">
    <source>
        <dbReference type="Proteomes" id="UP001174677"/>
    </source>
</evidence>
<keyword evidence="3" id="KW-1185">Reference proteome</keyword>
<sequence>MMESEGKLGPAMLSSWADEVEKEDEEKARAQVQQKEKPNPFGSARPREVVLQEKGIDWRKLDLHLEQQASLVRQEPLSEKCKENIPASSLSVINRVQSEPQRKGLKDANLRFNLLAAPNQVIVVPPLRYPPRNIAASLSKSRISYMNLYDLENGQHGFQYGSNLKPEKNHATGRSGTQMVHCHKKRLHIEQGRQFMKNGIKFESGQSMGKNKNLSKPVAHCNGQHSDYDHPRRKFDGSGQNMMTSLLGTHPIQDRMRLLPSERAWKSVKDNPAVKEATKPHLTSRSCTRRRNIEHKIWSQRTSCKERTVSQEDSRSGMERSAAEGKQQKLNS</sequence>
<accession>A0ABQ9LUR4</accession>
<name>A0ABQ9LUR4_HEVBR</name>
<feature type="region of interest" description="Disordered" evidence="1">
    <location>
        <begin position="298"/>
        <end position="332"/>
    </location>
</feature>
<dbReference type="InterPro" id="IPR010433">
    <property type="entry name" value="EIF-4B_pln"/>
</dbReference>
<dbReference type="PANTHER" id="PTHR32091:SF24">
    <property type="entry name" value="DUF4005 DOMAIN-CONTAINING PROTEIN"/>
    <property type="match status" value="1"/>
</dbReference>
<reference evidence="2" key="1">
    <citation type="journal article" date="2023" name="Plant Biotechnol. J.">
        <title>Chromosome-level wild Hevea brasiliensis genome provides new tools for genomic-assisted breeding and valuable loci to elevate rubber yield.</title>
        <authorList>
            <person name="Cheng H."/>
            <person name="Song X."/>
            <person name="Hu Y."/>
            <person name="Wu T."/>
            <person name="Yang Q."/>
            <person name="An Z."/>
            <person name="Feng S."/>
            <person name="Deng Z."/>
            <person name="Wu W."/>
            <person name="Zeng X."/>
            <person name="Tu M."/>
            <person name="Wang X."/>
            <person name="Huang H."/>
        </authorList>
    </citation>
    <scope>NUCLEOTIDE SEQUENCE</scope>
    <source>
        <strain evidence="2">MT/VB/25A 57/8</strain>
    </source>
</reference>
<dbReference type="Proteomes" id="UP001174677">
    <property type="component" value="Chromosome 9"/>
</dbReference>
<dbReference type="EMBL" id="JARPOI010000009">
    <property type="protein sequence ID" value="KAJ9171751.1"/>
    <property type="molecule type" value="Genomic_DNA"/>
</dbReference>